<organism evidence="1 2">
    <name type="scientific">Sulfobacillus acidophilus (strain ATCC 700253 / DSM 10332 / NAL)</name>
    <dbReference type="NCBI Taxonomy" id="679936"/>
    <lineage>
        <taxon>Bacteria</taxon>
        <taxon>Bacillati</taxon>
        <taxon>Bacillota</taxon>
        <taxon>Clostridia</taxon>
        <taxon>Eubacteriales</taxon>
        <taxon>Clostridiales Family XVII. Incertae Sedis</taxon>
        <taxon>Sulfobacillus</taxon>
    </lineage>
</organism>
<proteinExistence type="predicted"/>
<gene>
    <name evidence="1" type="ordered locus">Sulac_1428</name>
</gene>
<dbReference type="STRING" id="679936.Sulac_1428"/>
<evidence type="ECO:0000313" key="2">
    <source>
        <dbReference type="Proteomes" id="UP000005439"/>
    </source>
</evidence>
<keyword evidence="2" id="KW-1185">Reference proteome</keyword>
<evidence type="ECO:0000313" key="1">
    <source>
        <dbReference type="EMBL" id="AEW04925.1"/>
    </source>
</evidence>
<dbReference type="AlphaFoldDB" id="G8TX17"/>
<protein>
    <submittedName>
        <fullName evidence="1">Uncharacterized protein</fullName>
    </submittedName>
</protein>
<dbReference type="KEGG" id="sap:Sulac_1428"/>
<name>G8TX17_SULAD</name>
<dbReference type="HOGENOM" id="CLU_2774380_0_0_9"/>
<reference evidence="2" key="1">
    <citation type="submission" date="2011-12" db="EMBL/GenBank/DDBJ databases">
        <title>The complete genome of chromosome of Sulfobacillus acidophilus DSM 10332.</title>
        <authorList>
            <person name="Lucas S."/>
            <person name="Han J."/>
            <person name="Lapidus A."/>
            <person name="Bruce D."/>
            <person name="Goodwin L."/>
            <person name="Pitluck S."/>
            <person name="Peters L."/>
            <person name="Kyrpides N."/>
            <person name="Mavromatis K."/>
            <person name="Ivanova N."/>
            <person name="Mikhailova N."/>
            <person name="Chertkov O."/>
            <person name="Saunders E."/>
            <person name="Detter J.C."/>
            <person name="Tapia R."/>
            <person name="Han C."/>
            <person name="Land M."/>
            <person name="Hauser L."/>
            <person name="Markowitz V."/>
            <person name="Cheng J.-F."/>
            <person name="Hugenholtz P."/>
            <person name="Woyke T."/>
            <person name="Wu D."/>
            <person name="Pukall R."/>
            <person name="Gehrich-Schroeter G."/>
            <person name="Schneider S."/>
            <person name="Klenk H.-P."/>
            <person name="Eisen J.A."/>
        </authorList>
    </citation>
    <scope>NUCLEOTIDE SEQUENCE [LARGE SCALE GENOMIC DNA]</scope>
    <source>
        <strain evidence="2">ATCC 700253 / DSM 10332 / NAL</strain>
    </source>
</reference>
<reference evidence="1 2" key="2">
    <citation type="journal article" date="2012" name="Stand. Genomic Sci.">
        <title>Complete genome sequence of the moderately thermophilic mineral-sulfide-oxidizing firmicute Sulfobacillus acidophilus type strain (NAL(T)).</title>
        <authorList>
            <person name="Anderson I."/>
            <person name="Chertkov O."/>
            <person name="Chen A."/>
            <person name="Saunders E."/>
            <person name="Lapidus A."/>
            <person name="Nolan M."/>
            <person name="Lucas S."/>
            <person name="Hammon N."/>
            <person name="Deshpande S."/>
            <person name="Cheng J.F."/>
            <person name="Han C."/>
            <person name="Tapia R."/>
            <person name="Goodwin L.A."/>
            <person name="Pitluck S."/>
            <person name="Liolios K."/>
            <person name="Pagani I."/>
            <person name="Ivanova N."/>
            <person name="Mikhailova N."/>
            <person name="Pati A."/>
            <person name="Palaniappan K."/>
            <person name="Land M."/>
            <person name="Pan C."/>
            <person name="Rohde M."/>
            <person name="Pukall R."/>
            <person name="Goker M."/>
            <person name="Detter J.C."/>
            <person name="Woyke T."/>
            <person name="Bristow J."/>
            <person name="Eisen J.A."/>
            <person name="Markowitz V."/>
            <person name="Hugenholtz P."/>
            <person name="Kyrpides N.C."/>
            <person name="Klenk H.P."/>
            <person name="Mavromatis K."/>
        </authorList>
    </citation>
    <scope>NUCLEOTIDE SEQUENCE [LARGE SCALE GENOMIC DNA]</scope>
    <source>
        <strain evidence="2">ATCC 700253 / DSM 10332 / NAL</strain>
    </source>
</reference>
<dbReference type="Proteomes" id="UP000005439">
    <property type="component" value="Chromosome"/>
</dbReference>
<dbReference type="EMBL" id="CP003179">
    <property type="protein sequence ID" value="AEW04925.1"/>
    <property type="molecule type" value="Genomic_DNA"/>
</dbReference>
<sequence>MDDYGFRTCRWPLKDAFQLMGIHVSDFHDSILPTMVGIFMTPVTRGAIRFPPGLAVKHTFRNRADPLLL</sequence>
<accession>G8TX17</accession>